<name>A0AAV3XMG7_9CYAN</name>
<dbReference type="Gene3D" id="3.20.20.80">
    <property type="entry name" value="Glycosidases"/>
    <property type="match status" value="1"/>
</dbReference>
<sequence>MQVNTPDWVKHAVFYQIFPDRFARGKQPRKSHLQHSRWEDWHAAPTYQGYKGGDLWGVLENLDYLQDLGINAIYFTPIFQSASNHRYHTHDYYQVDPMLGKNGALRELLVAAHERNIKIVLDGVFNHSSRGFFFFHDVLENGPNSPWVDWFKIQGWPLSAYNGEYPANYSGWAGLRALPEFNHDNPEVREYIMEIAEYWMHFGIDGWRLDVPVEIKAPGFWQEFRARVKAINPDAYIVGEIWEDASQWLDGTQFDGVMNYLFAGPTIAFTAGDRVDIEKVKGSSYQPFPPLYAKEYGEKIKHLLQLYPWEIQLTQLNLLASHDTARLLTIAGGDKPSVELATLLLLTFPGAPSIYYGDEVGLAGGRDPDSRRGFPLESHWEFDVLEYHRKLIALRHAHPALRTGSYEILYAEGTVYVFARILGNEEIIVAVNIGTAPAFVSFEVTSLKSKPSKLLYGSADVSWNSEGESIQLSLNLPARSGCILG</sequence>
<dbReference type="Pfam" id="PF22026">
    <property type="entry name" value="Alpha-amylase_C_2"/>
    <property type="match status" value="1"/>
</dbReference>
<keyword evidence="5" id="KW-1185">Reference proteome</keyword>
<dbReference type="AlphaFoldDB" id="A0AAV3XMG7"/>
<dbReference type="InterPro" id="IPR017853">
    <property type="entry name" value="GH"/>
</dbReference>
<evidence type="ECO:0000313" key="4">
    <source>
        <dbReference type="EMBL" id="GET41864.1"/>
    </source>
</evidence>
<accession>A0AAV3XMG7</accession>
<gene>
    <name evidence="4" type="ORF">MiSe_66780</name>
</gene>
<evidence type="ECO:0000256" key="2">
    <source>
        <dbReference type="ARBA" id="ARBA00023295"/>
    </source>
</evidence>
<evidence type="ECO:0000259" key="3">
    <source>
        <dbReference type="SMART" id="SM00642"/>
    </source>
</evidence>
<evidence type="ECO:0000313" key="5">
    <source>
        <dbReference type="Proteomes" id="UP001050975"/>
    </source>
</evidence>
<dbReference type="InterPro" id="IPR006047">
    <property type="entry name" value="GH13_cat_dom"/>
</dbReference>
<keyword evidence="1" id="KW-0378">Hydrolase</keyword>
<dbReference type="InterPro" id="IPR054174">
    <property type="entry name" value="Alpha-amylase-like_C"/>
</dbReference>
<dbReference type="GO" id="GO:0016798">
    <property type="term" value="F:hydrolase activity, acting on glycosyl bonds"/>
    <property type="evidence" value="ECO:0007669"/>
    <property type="project" value="UniProtKB-KW"/>
</dbReference>
<dbReference type="Pfam" id="PF00128">
    <property type="entry name" value="Alpha-amylase"/>
    <property type="match status" value="1"/>
</dbReference>
<dbReference type="SMART" id="SM00642">
    <property type="entry name" value="Aamy"/>
    <property type="match status" value="1"/>
</dbReference>
<protein>
    <submittedName>
        <fullName evidence="4">Alpha amylase, catalytic region</fullName>
    </submittedName>
</protein>
<dbReference type="PANTHER" id="PTHR10357">
    <property type="entry name" value="ALPHA-AMYLASE FAMILY MEMBER"/>
    <property type="match status" value="1"/>
</dbReference>
<dbReference type="Proteomes" id="UP001050975">
    <property type="component" value="Unassembled WGS sequence"/>
</dbReference>
<dbReference type="GO" id="GO:0005975">
    <property type="term" value="P:carbohydrate metabolic process"/>
    <property type="evidence" value="ECO:0007669"/>
    <property type="project" value="InterPro"/>
</dbReference>
<reference evidence="4" key="1">
    <citation type="submission" date="2019-10" db="EMBL/GenBank/DDBJ databases">
        <title>Draft genome sequece of Microseira wollei NIES-4236.</title>
        <authorList>
            <person name="Yamaguchi H."/>
            <person name="Suzuki S."/>
            <person name="Kawachi M."/>
        </authorList>
    </citation>
    <scope>NUCLEOTIDE SEQUENCE</scope>
    <source>
        <strain evidence="4">NIES-4236</strain>
    </source>
</reference>
<dbReference type="InterPro" id="IPR013780">
    <property type="entry name" value="Glyco_hydro_b"/>
</dbReference>
<dbReference type="RefSeq" id="WP_226588549.1">
    <property type="nucleotide sequence ID" value="NZ_BLAY01000138.1"/>
</dbReference>
<dbReference type="Gene3D" id="2.60.40.1180">
    <property type="entry name" value="Golgi alpha-mannosidase II"/>
    <property type="match status" value="1"/>
</dbReference>
<feature type="domain" description="Glycosyl hydrolase family 13 catalytic" evidence="3">
    <location>
        <begin position="16"/>
        <end position="395"/>
    </location>
</feature>
<dbReference type="EMBL" id="BLAY01000138">
    <property type="protein sequence ID" value="GET41864.1"/>
    <property type="molecule type" value="Genomic_DNA"/>
</dbReference>
<dbReference type="SUPFAM" id="SSF51011">
    <property type="entry name" value="Glycosyl hydrolase domain"/>
    <property type="match status" value="1"/>
</dbReference>
<comment type="caution">
    <text evidence="4">The sequence shown here is derived from an EMBL/GenBank/DDBJ whole genome shotgun (WGS) entry which is preliminary data.</text>
</comment>
<organism evidence="4 5">
    <name type="scientific">Microseira wollei NIES-4236</name>
    <dbReference type="NCBI Taxonomy" id="2530354"/>
    <lineage>
        <taxon>Bacteria</taxon>
        <taxon>Bacillati</taxon>
        <taxon>Cyanobacteriota</taxon>
        <taxon>Cyanophyceae</taxon>
        <taxon>Oscillatoriophycideae</taxon>
        <taxon>Aerosakkonematales</taxon>
        <taxon>Aerosakkonemataceae</taxon>
        <taxon>Microseira</taxon>
    </lineage>
</organism>
<dbReference type="SUPFAM" id="SSF51445">
    <property type="entry name" value="(Trans)glycosidases"/>
    <property type="match status" value="1"/>
</dbReference>
<proteinExistence type="predicted"/>
<dbReference type="PANTHER" id="PTHR10357:SF210">
    <property type="entry name" value="MALTODEXTRIN GLUCOSIDASE"/>
    <property type="match status" value="1"/>
</dbReference>
<keyword evidence="2" id="KW-0326">Glycosidase</keyword>
<dbReference type="CDD" id="cd11338">
    <property type="entry name" value="AmyAc_CMD"/>
    <property type="match status" value="1"/>
</dbReference>
<evidence type="ECO:0000256" key="1">
    <source>
        <dbReference type="ARBA" id="ARBA00022801"/>
    </source>
</evidence>